<reference evidence="2" key="1">
    <citation type="submission" date="2021-02" db="EMBL/GenBank/DDBJ databases">
        <authorList>
            <person name="Nowell W R."/>
        </authorList>
    </citation>
    <scope>NUCLEOTIDE SEQUENCE</scope>
</reference>
<evidence type="ECO:0000313" key="2">
    <source>
        <dbReference type="EMBL" id="CAF0930572.1"/>
    </source>
</evidence>
<evidence type="ECO:0000313" key="4">
    <source>
        <dbReference type="Proteomes" id="UP000663860"/>
    </source>
</evidence>
<accession>A0A814BQC2</accession>
<dbReference type="EMBL" id="CAJOBB010001831">
    <property type="protein sequence ID" value="CAF3908977.1"/>
    <property type="molecule type" value="Genomic_DNA"/>
</dbReference>
<dbReference type="AlphaFoldDB" id="A0A814BQC2"/>
<comment type="caution">
    <text evidence="2">The sequence shown here is derived from an EMBL/GenBank/DDBJ whole genome shotgun (WGS) entry which is preliminary data.</text>
</comment>
<feature type="region of interest" description="Disordered" evidence="1">
    <location>
        <begin position="56"/>
        <end position="79"/>
    </location>
</feature>
<gene>
    <name evidence="2" type="ORF">IZO911_LOCUS13844</name>
    <name evidence="3" type="ORF">KXQ929_LOCUS23242</name>
</gene>
<sequence>MLDLGKPLELETRQYSAAVPQTLPSVHQNVPVVENPMKFESSKTSGPVTVNMLVSRQNQPSKALFNGNRSNVTDDNPIP</sequence>
<protein>
    <submittedName>
        <fullName evidence="2">Uncharacterized protein</fullName>
    </submittedName>
</protein>
<proteinExistence type="predicted"/>
<evidence type="ECO:0000256" key="1">
    <source>
        <dbReference type="SAM" id="MobiDB-lite"/>
    </source>
</evidence>
<dbReference type="EMBL" id="CAJNOE010000113">
    <property type="protein sequence ID" value="CAF0930572.1"/>
    <property type="molecule type" value="Genomic_DNA"/>
</dbReference>
<organism evidence="2 4">
    <name type="scientific">Adineta steineri</name>
    <dbReference type="NCBI Taxonomy" id="433720"/>
    <lineage>
        <taxon>Eukaryota</taxon>
        <taxon>Metazoa</taxon>
        <taxon>Spiralia</taxon>
        <taxon>Gnathifera</taxon>
        <taxon>Rotifera</taxon>
        <taxon>Eurotatoria</taxon>
        <taxon>Bdelloidea</taxon>
        <taxon>Adinetida</taxon>
        <taxon>Adinetidae</taxon>
        <taxon>Adineta</taxon>
    </lineage>
</organism>
<dbReference type="Proteomes" id="UP000663868">
    <property type="component" value="Unassembled WGS sequence"/>
</dbReference>
<dbReference type="Proteomes" id="UP000663860">
    <property type="component" value="Unassembled WGS sequence"/>
</dbReference>
<evidence type="ECO:0000313" key="3">
    <source>
        <dbReference type="EMBL" id="CAF3908977.1"/>
    </source>
</evidence>
<name>A0A814BQC2_9BILA</name>